<dbReference type="Pfam" id="PF01694">
    <property type="entry name" value="Rhomboid"/>
    <property type="match status" value="1"/>
</dbReference>
<feature type="transmembrane region" description="Helical" evidence="10">
    <location>
        <begin position="72"/>
        <end position="91"/>
    </location>
</feature>
<feature type="transmembrane region" description="Helical" evidence="10">
    <location>
        <begin position="133"/>
        <end position="150"/>
    </location>
</feature>
<dbReference type="FunCoup" id="G2QI40">
    <property type="interactions" value="58"/>
</dbReference>
<dbReference type="STRING" id="573729.G2QI40"/>
<comment type="subcellular location">
    <subcellularLocation>
        <location evidence="2">Membrane</location>
        <topology evidence="2">Multi-pass membrane protein</topology>
    </subcellularLocation>
</comment>
<dbReference type="AlphaFoldDB" id="G2QI40"/>
<keyword evidence="9 10" id="KW-0472">Membrane</keyword>
<evidence type="ECO:0000256" key="6">
    <source>
        <dbReference type="ARBA" id="ARBA00022692"/>
    </source>
</evidence>
<evidence type="ECO:0000256" key="10">
    <source>
        <dbReference type="SAM" id="Phobius"/>
    </source>
</evidence>
<keyword evidence="8 10" id="KW-1133">Transmembrane helix</keyword>
<reference evidence="12 13" key="1">
    <citation type="journal article" date="2011" name="Nat. Biotechnol.">
        <title>Comparative genomic analysis of the thermophilic biomass-degrading fungi Myceliophthora thermophila and Thielavia terrestris.</title>
        <authorList>
            <person name="Berka R.M."/>
            <person name="Grigoriev I.V."/>
            <person name="Otillar R."/>
            <person name="Salamov A."/>
            <person name="Grimwood J."/>
            <person name="Reid I."/>
            <person name="Ishmael N."/>
            <person name="John T."/>
            <person name="Darmond C."/>
            <person name="Moisan M.-C."/>
            <person name="Henrissat B."/>
            <person name="Coutinho P.M."/>
            <person name="Lombard V."/>
            <person name="Natvig D.O."/>
            <person name="Lindquist E."/>
            <person name="Schmutz J."/>
            <person name="Lucas S."/>
            <person name="Harris P."/>
            <person name="Powlowski J."/>
            <person name="Bellemare A."/>
            <person name="Taylor D."/>
            <person name="Butler G."/>
            <person name="de Vries R.P."/>
            <person name="Allijn I.E."/>
            <person name="van den Brink J."/>
            <person name="Ushinsky S."/>
            <person name="Storms R."/>
            <person name="Powell A.J."/>
            <person name="Paulsen I.T."/>
            <person name="Elbourne L.D.H."/>
            <person name="Baker S.E."/>
            <person name="Magnuson J."/>
            <person name="LaBoissiere S."/>
            <person name="Clutterbuck A.J."/>
            <person name="Martinez D."/>
            <person name="Wogulis M."/>
            <person name="de Leon A.L."/>
            <person name="Rey M.W."/>
            <person name="Tsang A."/>
        </authorList>
    </citation>
    <scope>NUCLEOTIDE SEQUENCE [LARGE SCALE GENOMIC DNA]</scope>
    <source>
        <strain evidence="13">ATCC 42464 / BCRC 31852 / DSM 1799</strain>
    </source>
</reference>
<evidence type="ECO:0000259" key="11">
    <source>
        <dbReference type="Pfam" id="PF01694"/>
    </source>
</evidence>
<feature type="transmembrane region" description="Helical" evidence="10">
    <location>
        <begin position="103"/>
        <end position="121"/>
    </location>
</feature>
<feature type="transmembrane region" description="Helical" evidence="10">
    <location>
        <begin position="188"/>
        <end position="208"/>
    </location>
</feature>
<dbReference type="EC" id="3.4.21.105" evidence="4"/>
<dbReference type="GO" id="GO:0004252">
    <property type="term" value="F:serine-type endopeptidase activity"/>
    <property type="evidence" value="ECO:0007669"/>
    <property type="project" value="InterPro"/>
</dbReference>
<name>G2QI40_THET4</name>
<dbReference type="Proteomes" id="UP000007322">
    <property type="component" value="Chromosome 5"/>
</dbReference>
<dbReference type="VEuPathDB" id="FungiDB:MYCTH_2309268"/>
<sequence length="273" mass="30287">MPNNPAHMLKLNIGRTIAYIDRLPLFTRLAIVLMVGLEALCLQPWWDVKAWGRLEPDLINLSTMYRTNTFPLLHVNVFHLAINLLGVVPMLERFEVEHGTLTSLALFFGALSTIPALIYVGIERFLLQKNTPIIGASIWGFLLLGAEAIRQNKKSPYLVISGQPTIPTWTWPIVMLFVVAPLMPGSSMLGHVCGLLVGYIFGMGYLKFLAPPEWALRFIEGKLNLRVRLPYYVSVDQKTYGRFSVLPLSNLAAAPAVTPGLAVGNQRLGPAPE</sequence>
<keyword evidence="7" id="KW-0378">Hydrolase</keyword>
<comment type="similarity">
    <text evidence="3">Belongs to the peptidase S54 family.</text>
</comment>
<keyword evidence="13" id="KW-1185">Reference proteome</keyword>
<evidence type="ECO:0000313" key="12">
    <source>
        <dbReference type="EMBL" id="AEO60229.1"/>
    </source>
</evidence>
<evidence type="ECO:0000256" key="3">
    <source>
        <dbReference type="ARBA" id="ARBA00009045"/>
    </source>
</evidence>
<dbReference type="PANTHER" id="PTHR43066:SF1">
    <property type="entry name" value="RHOMBOID PROTEIN 2"/>
    <property type="match status" value="1"/>
</dbReference>
<feature type="transmembrane region" description="Helical" evidence="10">
    <location>
        <begin position="25"/>
        <end position="46"/>
    </location>
</feature>
<dbReference type="GeneID" id="11511234"/>
<evidence type="ECO:0000256" key="5">
    <source>
        <dbReference type="ARBA" id="ARBA00022670"/>
    </source>
</evidence>
<keyword evidence="6 10" id="KW-0812">Transmembrane</keyword>
<dbReference type="InterPro" id="IPR022764">
    <property type="entry name" value="Peptidase_S54_rhomboid_dom"/>
</dbReference>
<organism evidence="12 13">
    <name type="scientific">Thermothelomyces thermophilus (strain ATCC 42464 / BCRC 31852 / DSM 1799)</name>
    <name type="common">Sporotrichum thermophile</name>
    <dbReference type="NCBI Taxonomy" id="573729"/>
    <lineage>
        <taxon>Eukaryota</taxon>
        <taxon>Fungi</taxon>
        <taxon>Dikarya</taxon>
        <taxon>Ascomycota</taxon>
        <taxon>Pezizomycotina</taxon>
        <taxon>Sordariomycetes</taxon>
        <taxon>Sordariomycetidae</taxon>
        <taxon>Sordariales</taxon>
        <taxon>Chaetomiaceae</taxon>
        <taxon>Thermothelomyces</taxon>
    </lineage>
</organism>
<evidence type="ECO:0000256" key="9">
    <source>
        <dbReference type="ARBA" id="ARBA00023136"/>
    </source>
</evidence>
<evidence type="ECO:0000256" key="4">
    <source>
        <dbReference type="ARBA" id="ARBA00013039"/>
    </source>
</evidence>
<dbReference type="SUPFAM" id="SSF144091">
    <property type="entry name" value="Rhomboid-like"/>
    <property type="match status" value="1"/>
</dbReference>
<dbReference type="InterPro" id="IPR035952">
    <property type="entry name" value="Rhomboid-like_sf"/>
</dbReference>
<dbReference type="InParanoid" id="G2QI40"/>
<dbReference type="KEGG" id="mtm:MYCTH_2309268"/>
<gene>
    <name evidence="12" type="ORF">MYCTH_2309268</name>
</gene>
<evidence type="ECO:0000256" key="1">
    <source>
        <dbReference type="ARBA" id="ARBA00000156"/>
    </source>
</evidence>
<feature type="transmembrane region" description="Helical" evidence="10">
    <location>
        <begin position="157"/>
        <end position="182"/>
    </location>
</feature>
<evidence type="ECO:0000256" key="2">
    <source>
        <dbReference type="ARBA" id="ARBA00004141"/>
    </source>
</evidence>
<dbReference type="eggNOG" id="KOG2632">
    <property type="taxonomic scope" value="Eukaryota"/>
</dbReference>
<keyword evidence="5" id="KW-0645">Protease</keyword>
<dbReference type="GO" id="GO:0016020">
    <property type="term" value="C:membrane"/>
    <property type="evidence" value="ECO:0007669"/>
    <property type="project" value="UniProtKB-SubCell"/>
</dbReference>
<dbReference type="HOGENOM" id="CLU_084816_0_0_1"/>
<evidence type="ECO:0000256" key="7">
    <source>
        <dbReference type="ARBA" id="ARBA00022801"/>
    </source>
</evidence>
<evidence type="ECO:0000256" key="8">
    <source>
        <dbReference type="ARBA" id="ARBA00022989"/>
    </source>
</evidence>
<dbReference type="Gene3D" id="1.20.1540.10">
    <property type="entry name" value="Rhomboid-like"/>
    <property type="match status" value="1"/>
</dbReference>
<dbReference type="RefSeq" id="XP_003665474.1">
    <property type="nucleotide sequence ID" value="XM_003665426.1"/>
</dbReference>
<comment type="catalytic activity">
    <reaction evidence="1">
        <text>Cleaves type-1 transmembrane domains using a catalytic dyad composed of serine and histidine that are contributed by different transmembrane domains.</text>
        <dbReference type="EC" id="3.4.21.105"/>
    </reaction>
</comment>
<dbReference type="GO" id="GO:0006508">
    <property type="term" value="P:proteolysis"/>
    <property type="evidence" value="ECO:0007669"/>
    <property type="project" value="UniProtKB-KW"/>
</dbReference>
<feature type="domain" description="Peptidase S54 rhomboid" evidence="11">
    <location>
        <begin position="63"/>
        <end position="206"/>
    </location>
</feature>
<accession>G2QI40</accession>
<proteinExistence type="inferred from homology"/>
<dbReference type="EMBL" id="CP003006">
    <property type="protein sequence ID" value="AEO60229.1"/>
    <property type="molecule type" value="Genomic_DNA"/>
</dbReference>
<dbReference type="OrthoDB" id="10257275at2759"/>
<protein>
    <recommendedName>
        <fullName evidence="4">rhomboid protease</fullName>
        <ecNumber evidence="4">3.4.21.105</ecNumber>
    </recommendedName>
</protein>
<dbReference type="PANTHER" id="PTHR43066">
    <property type="entry name" value="RHOMBOID-RELATED PROTEIN"/>
    <property type="match status" value="1"/>
</dbReference>
<dbReference type="OMA" id="NTYPIVH"/>
<evidence type="ECO:0000313" key="13">
    <source>
        <dbReference type="Proteomes" id="UP000007322"/>
    </source>
</evidence>